<dbReference type="AlphaFoldDB" id="A0A545TKP4"/>
<dbReference type="PANTHER" id="PTHR47328">
    <property type="match status" value="1"/>
</dbReference>
<dbReference type="Proteomes" id="UP000315252">
    <property type="component" value="Unassembled WGS sequence"/>
</dbReference>
<dbReference type="Pfam" id="PF01042">
    <property type="entry name" value="Ribonuc_L-PSP"/>
    <property type="match status" value="1"/>
</dbReference>
<evidence type="ECO:0000313" key="1">
    <source>
        <dbReference type="EMBL" id="TQV77799.1"/>
    </source>
</evidence>
<name>A0A545TKP4_9PROT</name>
<dbReference type="Gene3D" id="3.30.1330.40">
    <property type="entry name" value="RutC-like"/>
    <property type="match status" value="1"/>
</dbReference>
<sequence length="114" mass="12313">MVTEIIRLPGTAPGRCRAVVRGDFVWTVGTGAGKTVAEQTRNTLAAIETNLKDAGTDKHRILEATVYLTDMATKAEMDEVWCAWIPEDGWPCRACVGTNLAPGDLVEIKLLAAK</sequence>
<accession>A0A545TKP4</accession>
<proteinExistence type="predicted"/>
<dbReference type="InterPro" id="IPR035959">
    <property type="entry name" value="RutC-like_sf"/>
</dbReference>
<dbReference type="CDD" id="cd06150">
    <property type="entry name" value="YjgF_YER057c_UK114_like_2"/>
    <property type="match status" value="1"/>
</dbReference>
<gene>
    <name evidence="1" type="ORF">FKG95_19775</name>
</gene>
<comment type="caution">
    <text evidence="1">The sequence shown here is derived from an EMBL/GenBank/DDBJ whole genome shotgun (WGS) entry which is preliminary data.</text>
</comment>
<dbReference type="InterPro" id="IPR035709">
    <property type="entry name" value="YoaB-like"/>
</dbReference>
<dbReference type="PANTHER" id="PTHR47328:SF1">
    <property type="entry name" value="RUTC FAMILY PROTEIN YOAB"/>
    <property type="match status" value="1"/>
</dbReference>
<dbReference type="OrthoDB" id="9803101at2"/>
<organism evidence="1 2">
    <name type="scientific">Denitrobaculum tricleocarpae</name>
    <dbReference type="NCBI Taxonomy" id="2591009"/>
    <lineage>
        <taxon>Bacteria</taxon>
        <taxon>Pseudomonadati</taxon>
        <taxon>Pseudomonadota</taxon>
        <taxon>Alphaproteobacteria</taxon>
        <taxon>Rhodospirillales</taxon>
        <taxon>Rhodospirillaceae</taxon>
        <taxon>Denitrobaculum</taxon>
    </lineage>
</organism>
<keyword evidence="2" id="KW-1185">Reference proteome</keyword>
<dbReference type="InterPro" id="IPR006175">
    <property type="entry name" value="YjgF/YER057c/UK114"/>
</dbReference>
<reference evidence="1 2" key="1">
    <citation type="submission" date="2019-06" db="EMBL/GenBank/DDBJ databases">
        <title>Whole genome sequence for Rhodospirillaceae sp. R148.</title>
        <authorList>
            <person name="Wang G."/>
        </authorList>
    </citation>
    <scope>NUCLEOTIDE SEQUENCE [LARGE SCALE GENOMIC DNA]</scope>
    <source>
        <strain evidence="1 2">R148</strain>
    </source>
</reference>
<dbReference type="EMBL" id="VHSH01000007">
    <property type="protein sequence ID" value="TQV77799.1"/>
    <property type="molecule type" value="Genomic_DNA"/>
</dbReference>
<dbReference type="SUPFAM" id="SSF55298">
    <property type="entry name" value="YjgF-like"/>
    <property type="match status" value="1"/>
</dbReference>
<evidence type="ECO:0000313" key="2">
    <source>
        <dbReference type="Proteomes" id="UP000315252"/>
    </source>
</evidence>
<protein>
    <submittedName>
        <fullName evidence="1">RidA family protein</fullName>
    </submittedName>
</protein>